<reference evidence="2 3" key="1">
    <citation type="journal article" date="2024" name="Ann. Entomol. Soc. Am.">
        <title>Genomic analyses of the southern and eastern yellowjacket wasps (Hymenoptera: Vespidae) reveal evolutionary signatures of social life.</title>
        <authorList>
            <person name="Catto M.A."/>
            <person name="Caine P.B."/>
            <person name="Orr S.E."/>
            <person name="Hunt B.G."/>
            <person name="Goodisman M.A.D."/>
        </authorList>
    </citation>
    <scope>NUCLEOTIDE SEQUENCE [LARGE SCALE GENOMIC DNA]</scope>
    <source>
        <strain evidence="2">233</strain>
        <tissue evidence="2">Head and thorax</tissue>
    </source>
</reference>
<comment type="caution">
    <text evidence="2">The sequence shown here is derived from an EMBL/GenBank/DDBJ whole genome shotgun (WGS) entry which is preliminary data.</text>
</comment>
<evidence type="ECO:0000256" key="1">
    <source>
        <dbReference type="SAM" id="MobiDB-lite"/>
    </source>
</evidence>
<keyword evidence="3" id="KW-1185">Reference proteome</keyword>
<protein>
    <submittedName>
        <fullName evidence="2">Uncharacterized protein</fullName>
    </submittedName>
</protein>
<feature type="region of interest" description="Disordered" evidence="1">
    <location>
        <begin position="1"/>
        <end position="26"/>
    </location>
</feature>
<name>A0ABD2AG95_VESSQ</name>
<dbReference type="AlphaFoldDB" id="A0ABD2AG95"/>
<sequence>MNISFLQKLRTTTRKETREQGNKNKKRLKIGTHNYMNNDYNIILLKLFKETMFLIDYILCTLKTVKTEESELVEAVDRLVQFPKNYLNY</sequence>
<accession>A0ABD2AG95</accession>
<evidence type="ECO:0000313" key="2">
    <source>
        <dbReference type="EMBL" id="KAL2719623.1"/>
    </source>
</evidence>
<proteinExistence type="predicted"/>
<feature type="compositionally biased region" description="Low complexity" evidence="1">
    <location>
        <begin position="1"/>
        <end position="10"/>
    </location>
</feature>
<evidence type="ECO:0000313" key="3">
    <source>
        <dbReference type="Proteomes" id="UP001607302"/>
    </source>
</evidence>
<gene>
    <name evidence="2" type="ORF">V1478_011085</name>
</gene>
<dbReference type="EMBL" id="JAUDFV010000149">
    <property type="protein sequence ID" value="KAL2719623.1"/>
    <property type="molecule type" value="Genomic_DNA"/>
</dbReference>
<dbReference type="Proteomes" id="UP001607302">
    <property type="component" value="Unassembled WGS sequence"/>
</dbReference>
<feature type="compositionally biased region" description="Basic and acidic residues" evidence="1">
    <location>
        <begin position="13"/>
        <end position="22"/>
    </location>
</feature>
<organism evidence="2 3">
    <name type="scientific">Vespula squamosa</name>
    <name type="common">Southern yellow jacket</name>
    <name type="synonym">Wasp</name>
    <dbReference type="NCBI Taxonomy" id="30214"/>
    <lineage>
        <taxon>Eukaryota</taxon>
        <taxon>Metazoa</taxon>
        <taxon>Ecdysozoa</taxon>
        <taxon>Arthropoda</taxon>
        <taxon>Hexapoda</taxon>
        <taxon>Insecta</taxon>
        <taxon>Pterygota</taxon>
        <taxon>Neoptera</taxon>
        <taxon>Endopterygota</taxon>
        <taxon>Hymenoptera</taxon>
        <taxon>Apocrita</taxon>
        <taxon>Aculeata</taxon>
        <taxon>Vespoidea</taxon>
        <taxon>Vespidae</taxon>
        <taxon>Vespinae</taxon>
        <taxon>Vespula</taxon>
    </lineage>
</organism>